<evidence type="ECO:0000313" key="3">
    <source>
        <dbReference type="Proteomes" id="UP000236161"/>
    </source>
</evidence>
<accession>A0A2I0B5L8</accession>
<evidence type="ECO:0000256" key="1">
    <source>
        <dbReference type="SAM" id="MobiDB-lite"/>
    </source>
</evidence>
<reference evidence="2 3" key="1">
    <citation type="journal article" date="2017" name="Nature">
        <title>The Apostasia genome and the evolution of orchids.</title>
        <authorList>
            <person name="Zhang G.Q."/>
            <person name="Liu K.W."/>
            <person name="Li Z."/>
            <person name="Lohaus R."/>
            <person name="Hsiao Y.Y."/>
            <person name="Niu S.C."/>
            <person name="Wang J.Y."/>
            <person name="Lin Y.C."/>
            <person name="Xu Q."/>
            <person name="Chen L.J."/>
            <person name="Yoshida K."/>
            <person name="Fujiwara S."/>
            <person name="Wang Z.W."/>
            <person name="Zhang Y.Q."/>
            <person name="Mitsuda N."/>
            <person name="Wang M."/>
            <person name="Liu G.H."/>
            <person name="Pecoraro L."/>
            <person name="Huang H.X."/>
            <person name="Xiao X.J."/>
            <person name="Lin M."/>
            <person name="Wu X.Y."/>
            <person name="Wu W.L."/>
            <person name="Chen Y.Y."/>
            <person name="Chang S.B."/>
            <person name="Sakamoto S."/>
            <person name="Ohme-Takagi M."/>
            <person name="Yagi M."/>
            <person name="Zeng S.J."/>
            <person name="Shen C.Y."/>
            <person name="Yeh C.M."/>
            <person name="Luo Y.B."/>
            <person name="Tsai W.C."/>
            <person name="Van de Peer Y."/>
            <person name="Liu Z.J."/>
        </authorList>
    </citation>
    <scope>NUCLEOTIDE SEQUENCE [LARGE SCALE GENOMIC DNA]</scope>
    <source>
        <strain evidence="3">cv. Shenzhen</strain>
        <tissue evidence="2">Stem</tissue>
    </source>
</reference>
<dbReference type="EMBL" id="KZ451911">
    <property type="protein sequence ID" value="PKA63090.1"/>
    <property type="molecule type" value="Genomic_DNA"/>
</dbReference>
<feature type="region of interest" description="Disordered" evidence="1">
    <location>
        <begin position="1"/>
        <end position="51"/>
    </location>
</feature>
<protein>
    <submittedName>
        <fullName evidence="2">Uncharacterized protein</fullName>
    </submittedName>
</protein>
<evidence type="ECO:0000313" key="2">
    <source>
        <dbReference type="EMBL" id="PKA63090.1"/>
    </source>
</evidence>
<organism evidence="2 3">
    <name type="scientific">Apostasia shenzhenica</name>
    <dbReference type="NCBI Taxonomy" id="1088818"/>
    <lineage>
        <taxon>Eukaryota</taxon>
        <taxon>Viridiplantae</taxon>
        <taxon>Streptophyta</taxon>
        <taxon>Embryophyta</taxon>
        <taxon>Tracheophyta</taxon>
        <taxon>Spermatophyta</taxon>
        <taxon>Magnoliopsida</taxon>
        <taxon>Liliopsida</taxon>
        <taxon>Asparagales</taxon>
        <taxon>Orchidaceae</taxon>
        <taxon>Apostasioideae</taxon>
        <taxon>Apostasia</taxon>
    </lineage>
</organism>
<feature type="compositionally biased region" description="Polar residues" evidence="1">
    <location>
        <begin position="10"/>
        <end position="23"/>
    </location>
</feature>
<gene>
    <name evidence="2" type="ORF">AXF42_Ash007886</name>
</gene>
<proteinExistence type="predicted"/>
<sequence length="112" mass="12062">MHGAKISPNHEPTPTHVGSTTSVPLPLRPPSVGIPSPPKSSPAGVHFPVQRPSPSRLRFHSCCSANQHQVHASAPLTPLATTQCSHRLRRTLKLALGSRNSAYHLLAHARIR</sequence>
<dbReference type="AlphaFoldDB" id="A0A2I0B5L8"/>
<keyword evidence="3" id="KW-1185">Reference proteome</keyword>
<name>A0A2I0B5L8_9ASPA</name>
<dbReference type="Proteomes" id="UP000236161">
    <property type="component" value="Unassembled WGS sequence"/>
</dbReference>